<comment type="caution">
    <text evidence="1">The sequence shown here is derived from an EMBL/GenBank/DDBJ whole genome shotgun (WGS) entry which is preliminary data.</text>
</comment>
<keyword evidence="2" id="KW-1185">Reference proteome</keyword>
<accession>A0ACC0AT51</accession>
<organism evidence="1 2">
    <name type="scientific">Catharanthus roseus</name>
    <name type="common">Madagascar periwinkle</name>
    <name type="synonym">Vinca rosea</name>
    <dbReference type="NCBI Taxonomy" id="4058"/>
    <lineage>
        <taxon>Eukaryota</taxon>
        <taxon>Viridiplantae</taxon>
        <taxon>Streptophyta</taxon>
        <taxon>Embryophyta</taxon>
        <taxon>Tracheophyta</taxon>
        <taxon>Spermatophyta</taxon>
        <taxon>Magnoliopsida</taxon>
        <taxon>eudicotyledons</taxon>
        <taxon>Gunneridae</taxon>
        <taxon>Pentapetalae</taxon>
        <taxon>asterids</taxon>
        <taxon>lamiids</taxon>
        <taxon>Gentianales</taxon>
        <taxon>Apocynaceae</taxon>
        <taxon>Rauvolfioideae</taxon>
        <taxon>Vinceae</taxon>
        <taxon>Catharanthinae</taxon>
        <taxon>Catharanthus</taxon>
    </lineage>
</organism>
<evidence type="ECO:0000313" key="1">
    <source>
        <dbReference type="EMBL" id="KAI5663455.1"/>
    </source>
</evidence>
<dbReference type="EMBL" id="CM044705">
    <property type="protein sequence ID" value="KAI5663455.1"/>
    <property type="molecule type" value="Genomic_DNA"/>
</dbReference>
<dbReference type="Proteomes" id="UP001060085">
    <property type="component" value="Linkage Group LG05"/>
</dbReference>
<proteinExistence type="predicted"/>
<sequence>MLRMLAHPEEATPSTIPTLFTTTTPSTIPDKKCVWDLVLSMSKVRDAWEDRASIQMRNLMGDIRKDGEISRGEEEARGGGCGNRLALMAIVAGGIRLGRVYGARSEVVNLRAKSSWAPSCRGLTPIGPCCANMLRRMEAVISSVSDAFDEYMMQFLELNHLVQIPPPQILDLVRTAVGTGASTSSPPVPIAKSKAPSLNIAV</sequence>
<reference evidence="2" key="1">
    <citation type="journal article" date="2023" name="Nat. Plants">
        <title>Single-cell RNA sequencing provides a high-resolution roadmap for understanding the multicellular compartmentation of specialized metabolism.</title>
        <authorList>
            <person name="Sun S."/>
            <person name="Shen X."/>
            <person name="Li Y."/>
            <person name="Li Y."/>
            <person name="Wang S."/>
            <person name="Li R."/>
            <person name="Zhang H."/>
            <person name="Shen G."/>
            <person name="Guo B."/>
            <person name="Wei J."/>
            <person name="Xu J."/>
            <person name="St-Pierre B."/>
            <person name="Chen S."/>
            <person name="Sun C."/>
        </authorList>
    </citation>
    <scope>NUCLEOTIDE SEQUENCE [LARGE SCALE GENOMIC DNA]</scope>
</reference>
<evidence type="ECO:0000313" key="2">
    <source>
        <dbReference type="Proteomes" id="UP001060085"/>
    </source>
</evidence>
<protein>
    <submittedName>
        <fullName evidence="1">Uncharacterized protein</fullName>
    </submittedName>
</protein>
<gene>
    <name evidence="1" type="ORF">M9H77_22778</name>
</gene>
<name>A0ACC0AT51_CATRO</name>